<feature type="non-terminal residue" evidence="1">
    <location>
        <position position="100"/>
    </location>
</feature>
<dbReference type="RefSeq" id="XP_009530164.1">
    <property type="nucleotide sequence ID" value="XM_009531869.1"/>
</dbReference>
<dbReference type="EMBL" id="JH159155">
    <property type="protein sequence ID" value="EGZ16415.1"/>
    <property type="molecule type" value="Genomic_DNA"/>
</dbReference>
<evidence type="ECO:0000313" key="2">
    <source>
        <dbReference type="Proteomes" id="UP000002640"/>
    </source>
</evidence>
<sequence>ATVVLNDHGRPVGFVEMQPLLWLKNPTCFGENFQPAEGHIRVLVNMPKPRKELWLVTGSVENAFNTIGIPSTLYHLAAIHIGYYDPARRSCDRKDSAFWY</sequence>
<dbReference type="AlphaFoldDB" id="G4ZKP5"/>
<accession>G4ZKP5</accession>
<dbReference type="GeneID" id="20652251"/>
<dbReference type="Proteomes" id="UP000002640">
    <property type="component" value="Unassembled WGS sequence"/>
</dbReference>
<protein>
    <submittedName>
        <fullName evidence="1">Uncharacterized protein</fullName>
    </submittedName>
</protein>
<evidence type="ECO:0000313" key="1">
    <source>
        <dbReference type="EMBL" id="EGZ16415.1"/>
    </source>
</evidence>
<organism evidence="1 2">
    <name type="scientific">Phytophthora sojae (strain P6497)</name>
    <name type="common">Soybean stem and root rot agent</name>
    <name type="synonym">Phytophthora megasperma f. sp. glycines</name>
    <dbReference type="NCBI Taxonomy" id="1094619"/>
    <lineage>
        <taxon>Eukaryota</taxon>
        <taxon>Sar</taxon>
        <taxon>Stramenopiles</taxon>
        <taxon>Oomycota</taxon>
        <taxon>Peronosporomycetes</taxon>
        <taxon>Peronosporales</taxon>
        <taxon>Peronosporaceae</taxon>
        <taxon>Phytophthora</taxon>
    </lineage>
</organism>
<reference evidence="1 2" key="1">
    <citation type="journal article" date="2006" name="Science">
        <title>Phytophthora genome sequences uncover evolutionary origins and mechanisms of pathogenesis.</title>
        <authorList>
            <person name="Tyler B.M."/>
            <person name="Tripathy S."/>
            <person name="Zhang X."/>
            <person name="Dehal P."/>
            <person name="Jiang R.H."/>
            <person name="Aerts A."/>
            <person name="Arredondo F.D."/>
            <person name="Baxter L."/>
            <person name="Bensasson D."/>
            <person name="Beynon J.L."/>
            <person name="Chapman J."/>
            <person name="Damasceno C.M."/>
            <person name="Dorrance A.E."/>
            <person name="Dou D."/>
            <person name="Dickerman A.W."/>
            <person name="Dubchak I.L."/>
            <person name="Garbelotto M."/>
            <person name="Gijzen M."/>
            <person name="Gordon S.G."/>
            <person name="Govers F."/>
            <person name="Grunwald N.J."/>
            <person name="Huang W."/>
            <person name="Ivors K.L."/>
            <person name="Jones R.W."/>
            <person name="Kamoun S."/>
            <person name="Krampis K."/>
            <person name="Lamour K.H."/>
            <person name="Lee M.K."/>
            <person name="McDonald W.H."/>
            <person name="Medina M."/>
            <person name="Meijer H.J."/>
            <person name="Nordberg E.K."/>
            <person name="Maclean D.J."/>
            <person name="Ospina-Giraldo M.D."/>
            <person name="Morris P.F."/>
            <person name="Phuntumart V."/>
            <person name="Putnam N.H."/>
            <person name="Rash S."/>
            <person name="Rose J.K."/>
            <person name="Sakihama Y."/>
            <person name="Salamov A.A."/>
            <person name="Savidor A."/>
            <person name="Scheuring C.F."/>
            <person name="Smith B.M."/>
            <person name="Sobral B.W."/>
            <person name="Terry A."/>
            <person name="Torto-Alalibo T.A."/>
            <person name="Win J."/>
            <person name="Xu Z."/>
            <person name="Zhang H."/>
            <person name="Grigoriev I.V."/>
            <person name="Rokhsar D.S."/>
            <person name="Boore J.L."/>
        </authorList>
    </citation>
    <scope>NUCLEOTIDE SEQUENCE [LARGE SCALE GENOMIC DNA]</scope>
    <source>
        <strain evidence="1 2">P6497</strain>
    </source>
</reference>
<proteinExistence type="predicted"/>
<gene>
    <name evidence="1" type="ORF">PHYSODRAFT_426047</name>
</gene>
<name>G4ZKP5_PHYSP</name>
<feature type="non-terminal residue" evidence="1">
    <location>
        <position position="1"/>
    </location>
</feature>
<keyword evidence="2" id="KW-1185">Reference proteome</keyword>
<dbReference type="InParanoid" id="G4ZKP5"/>
<dbReference type="KEGG" id="psoj:PHYSODRAFT_426047"/>